<dbReference type="InterPro" id="IPR011626">
    <property type="entry name" value="Alpha-macroglobulin_TED"/>
</dbReference>
<sequence length="1633" mass="177901">MATPSKHVTALFILTVLPLFGAADAFAGSPFYLTAEHSFAAGEPPQVRLDYTVTDQPMLVRVLKPKNLESFLDGQLNLSRSYEEPVSELNPGHYFAKGVNAAESPLRLFRGMLDPDFRKSLQGTSFNKAIINVAQKPLVSVPQQILVAPPAGFQTIKESYLDLQNNGVNAHDLGWWFNQDSWSEQNYKVRKITLDPLPDGIYLLQAVQGKTEAQCLIQVSSLAVQVKQSSEQLLVRVITRALQPVSGARVSYRDARERWVMLPATTDAAGELRFNNPDGLLDGKLVVRVDAPGSDSPRTALTSTDFLPAQSKDDAVFVVTDRPIFKPGETFYYKGIVRKMNDGQLSIPSFQSGQADISLIRADGNATGLQGQSKLSEFGSFSGSFDLDEAQTPGLYRLLADIDHKPYGGEFRVRDYVKPSFYLELIEHSPVVTPGQPFKLKFRAKRYSGGAPQNARFEVFLYRKKFEAPQFVDEAGAGLTAGSDYSGSVKSATQLIQPQRVYSSIEERQQADNPGSAWDSAPGLAENGDAGFEFTVPGGDKDKPDQEWIYTLMVRAQDSAGSQAILTDNIYATLSEAQPAVRFNKTIAAVGEQDLKLQIQSSYADGRPAAQAGGVIDVLLEQPGAARQSLVKLSFTTDAQGRQELAIPALNAHGRLSAIATLETLDGRKLHHAADSQPATLIVAGNSGEAVADNQELELYTSSTILSPGEHAKVFALLPKDWGKGESGSIWETVAGTRIFDSRSVQAQGRSRWFEVSAQPEYGTGFYHTVTVPVSGGKYREQTLGFRIVPWDKRLNINILPEKSETEPLKPTRIKLEVKRADGSPAANTELSVSIVDRAVYAVQAEFRPGVFDFFYPLQRINLSTFYSDELQGYGYADLLRKPNFALSALKSQSKLAKKAMRDTAGWFPHVVTDAKGWASVDVNMPANVTEWLVTAIAGDREGRLGETTGGFRTVADVSVDLVGPQFLREGDETDLIVKLISHVAHPVKLAGKLLFTAPLQLISGGTSIQSELKANDEYRWPLRIAAQNRQGKAGLQVELAASEKKIRIGGAEEFEIPLRPAAMEQVYAGVQSRDTLKTEFPSDASVRKVRVQINSGLLGAALQAAEMLVQYPYGCTEQLAHSTIPNLVLMDLLARADVKPDQLGPLAKTLERAQQNAAIGLRKIIRNQKSSGGFSLWPGEADASLPVTLIALKALKFASDLNVEGAAVSYGKGMEWLAQQLGQNADISALTGGFVLAGLADVGELYDRPWQQQADFVKQVAGSATAPASDLIDALRIVKAYEAQDWHSFNQQFKDRFKLKSDLILRLQNSLDQIGTEQPVQPAGNQVALSEQLGFGFGLPSLMSAGMGTLNGLQALPPALELKLKKQLLQTQKNGYWVSTYDTAQVIFNTRDLISREAAALAQDNKAAARKLIAITKDGAQLGSLGRIPGGYLSTFTQIDDDADLSEIRLPGLKPDEVATSTITVDLPYASVDAVTSGLQVERSFRRITGKGSEPLDLTQALKPGDVVVSEVHVKRPADTQCCETASRFVVVEDGIPSLAEGQEADQTYLADAKIQPKEDSYWSSIKETQRYPDRIVRIARIQAGGEFRLYQVWRVARAGRASIAPARAFDMYHEAVRGNSKADEVIGGALN</sequence>
<feature type="domain" description="Alpha-2-macroglobulin bait region" evidence="3">
    <location>
        <begin position="697"/>
        <end position="843"/>
    </location>
</feature>
<feature type="signal peptide" evidence="2">
    <location>
        <begin position="1"/>
        <end position="27"/>
    </location>
</feature>
<dbReference type="PANTHER" id="PTHR40094">
    <property type="entry name" value="ALPHA-2-MACROGLOBULIN HOMOLOG"/>
    <property type="match status" value="1"/>
</dbReference>
<evidence type="ECO:0000256" key="2">
    <source>
        <dbReference type="SAM" id="SignalP"/>
    </source>
</evidence>
<evidence type="ECO:0000259" key="3">
    <source>
        <dbReference type="SMART" id="SM01359"/>
    </source>
</evidence>
<dbReference type="InterPro" id="IPR011625">
    <property type="entry name" value="A2M_N_BRD"/>
</dbReference>
<dbReference type="SMART" id="SM01360">
    <property type="entry name" value="A2M"/>
    <property type="match status" value="1"/>
</dbReference>
<dbReference type="Pfam" id="PF01835">
    <property type="entry name" value="MG2"/>
    <property type="match status" value="1"/>
</dbReference>
<reference evidence="5 6" key="1">
    <citation type="submission" date="2019-09" db="EMBL/GenBank/DDBJ databases">
        <title>Ecophysiology of the spiral-shaped methanotroph Methylospira mobilis as revealed by the complete genome sequence.</title>
        <authorList>
            <person name="Oshkin I.Y."/>
            <person name="Dedysh S.N."/>
            <person name="Miroshnikov K."/>
            <person name="Danilova O.V."/>
            <person name="Hakobyan A."/>
            <person name="Liesack W."/>
        </authorList>
    </citation>
    <scope>NUCLEOTIDE SEQUENCE [LARGE SCALE GENOMIC DNA]</scope>
    <source>
        <strain evidence="5 6">Shm1</strain>
    </source>
</reference>
<dbReference type="InterPro" id="IPR051802">
    <property type="entry name" value="YfhM-like"/>
</dbReference>
<dbReference type="GO" id="GO:0004866">
    <property type="term" value="F:endopeptidase inhibitor activity"/>
    <property type="evidence" value="ECO:0007669"/>
    <property type="project" value="InterPro"/>
</dbReference>
<evidence type="ECO:0000256" key="1">
    <source>
        <dbReference type="ARBA" id="ARBA00010556"/>
    </source>
</evidence>
<feature type="domain" description="Alpha-2-macroglobulin" evidence="4">
    <location>
        <begin position="904"/>
        <end position="994"/>
    </location>
</feature>
<dbReference type="InterPro" id="IPR047565">
    <property type="entry name" value="Alpha-macroglob_thiol-ester_cl"/>
</dbReference>
<dbReference type="Pfam" id="PF17973">
    <property type="entry name" value="bMG10"/>
    <property type="match status" value="1"/>
</dbReference>
<keyword evidence="2" id="KW-0732">Signal</keyword>
<keyword evidence="6" id="KW-1185">Reference proteome</keyword>
<dbReference type="Gene3D" id="2.60.40.1930">
    <property type="match status" value="1"/>
</dbReference>
<dbReference type="SUPFAM" id="SSF48239">
    <property type="entry name" value="Terpenoid cyclases/Protein prenyltransferases"/>
    <property type="match status" value="1"/>
</dbReference>
<protein>
    <submittedName>
        <fullName evidence="5">Alpha-2-macroglobulin</fullName>
    </submittedName>
</protein>
<dbReference type="InterPro" id="IPR041246">
    <property type="entry name" value="Bact_MG10"/>
</dbReference>
<proteinExistence type="inferred from homology"/>
<feature type="chain" id="PRO_5025006315" evidence="2">
    <location>
        <begin position="28"/>
        <end position="1633"/>
    </location>
</feature>
<name>A0A5Q0BSH5_9GAMM</name>
<dbReference type="InParanoid" id="A0A5Q0BSH5"/>
<dbReference type="Pfam" id="PF07678">
    <property type="entry name" value="TED_complement"/>
    <property type="match status" value="1"/>
</dbReference>
<dbReference type="InterPro" id="IPR002890">
    <property type="entry name" value="MG2"/>
</dbReference>
<accession>A0A5Q0BSH5</accession>
<dbReference type="EMBL" id="CP044205">
    <property type="protein sequence ID" value="QFY45028.1"/>
    <property type="molecule type" value="Genomic_DNA"/>
</dbReference>
<organism evidence="5 6">
    <name type="scientific">Candidatus Methylospira mobilis</name>
    <dbReference type="NCBI Taxonomy" id="1808979"/>
    <lineage>
        <taxon>Bacteria</taxon>
        <taxon>Pseudomonadati</taxon>
        <taxon>Pseudomonadota</taxon>
        <taxon>Gammaproteobacteria</taxon>
        <taxon>Methylococcales</taxon>
        <taxon>Methylococcaceae</taxon>
        <taxon>Candidatus Methylospira</taxon>
    </lineage>
</organism>
<dbReference type="SMART" id="SM01359">
    <property type="entry name" value="A2M_N_2"/>
    <property type="match status" value="1"/>
</dbReference>
<dbReference type="InterPro" id="IPR008930">
    <property type="entry name" value="Terpenoid_cyclase/PrenylTrfase"/>
</dbReference>
<dbReference type="InterPro" id="IPR001599">
    <property type="entry name" value="Macroglobln_a2"/>
</dbReference>
<dbReference type="FunCoup" id="A0A5Q0BSH5">
    <property type="interactions" value="54"/>
</dbReference>
<evidence type="ECO:0000259" key="4">
    <source>
        <dbReference type="SMART" id="SM01360"/>
    </source>
</evidence>
<dbReference type="Pfam" id="PF00207">
    <property type="entry name" value="A2M"/>
    <property type="match status" value="1"/>
</dbReference>
<dbReference type="SMART" id="SM01419">
    <property type="entry name" value="Thiol-ester_cl"/>
    <property type="match status" value="1"/>
</dbReference>
<dbReference type="GO" id="GO:0005615">
    <property type="term" value="C:extracellular space"/>
    <property type="evidence" value="ECO:0007669"/>
    <property type="project" value="InterPro"/>
</dbReference>
<comment type="similarity">
    <text evidence="1">Belongs to the protease inhibitor I39 (alpha-2-macroglobulin) family. Bacterial alpha-2-macroglobulin subfamily.</text>
</comment>
<dbReference type="PANTHER" id="PTHR40094:SF1">
    <property type="entry name" value="UBIQUITIN DOMAIN-CONTAINING PROTEIN"/>
    <property type="match status" value="1"/>
</dbReference>
<dbReference type="KEGG" id="mmob:F6R98_09420"/>
<dbReference type="OrthoDB" id="9767116at2"/>
<evidence type="ECO:0000313" key="5">
    <source>
        <dbReference type="EMBL" id="QFY45028.1"/>
    </source>
</evidence>
<dbReference type="Gene3D" id="1.50.10.20">
    <property type="match status" value="1"/>
</dbReference>
<evidence type="ECO:0000313" key="6">
    <source>
        <dbReference type="Proteomes" id="UP000325755"/>
    </source>
</evidence>
<dbReference type="Proteomes" id="UP000325755">
    <property type="component" value="Chromosome"/>
</dbReference>
<gene>
    <name evidence="5" type="ORF">F6R98_09420</name>
</gene>
<dbReference type="Pfam" id="PF07703">
    <property type="entry name" value="A2M_BRD"/>
    <property type="match status" value="1"/>
</dbReference>